<evidence type="ECO:0000256" key="1">
    <source>
        <dbReference type="ARBA" id="ARBA00022679"/>
    </source>
</evidence>
<keyword evidence="1 4" id="KW-0808">Transferase</keyword>
<dbReference type="KEGG" id="prz:GZH47_30560"/>
<keyword evidence="5" id="KW-1185">Reference proteome</keyword>
<dbReference type="EMBL" id="CP048286">
    <property type="protein sequence ID" value="QHW34710.1"/>
    <property type="molecule type" value="Genomic_DNA"/>
</dbReference>
<dbReference type="Gene3D" id="3.40.630.30">
    <property type="match status" value="1"/>
</dbReference>
<name>A0A6C0P7V3_9BACL</name>
<feature type="domain" description="N-acetyltransferase" evidence="3">
    <location>
        <begin position="2"/>
        <end position="163"/>
    </location>
</feature>
<reference evidence="4 5" key="1">
    <citation type="submission" date="2020-02" db="EMBL/GenBank/DDBJ databases">
        <title>Paenibacillus sp. nov., isolated from rhizosphere soil of tomato.</title>
        <authorList>
            <person name="Weon H.-Y."/>
            <person name="Lee S.A."/>
        </authorList>
    </citation>
    <scope>NUCLEOTIDE SEQUENCE [LARGE SCALE GENOMIC DNA]</scope>
    <source>
        <strain evidence="4 5">14171R-81</strain>
    </source>
</reference>
<gene>
    <name evidence="4" type="ORF">GZH47_30560</name>
</gene>
<dbReference type="CDD" id="cd04301">
    <property type="entry name" value="NAT_SF"/>
    <property type="match status" value="1"/>
</dbReference>
<protein>
    <submittedName>
        <fullName evidence="4">GNAT family N-acetyltransferase</fullName>
    </submittedName>
</protein>
<dbReference type="PANTHER" id="PTHR43877">
    <property type="entry name" value="AMINOALKYLPHOSPHONATE N-ACETYLTRANSFERASE-RELATED-RELATED"/>
    <property type="match status" value="1"/>
</dbReference>
<sequence length="164" mass="19113">MVEIRKARLGEAEALRSLYVEAAEWIRETKGYNQWQEASFTEAYIEQFLRTRDVFVAELGGRVVGCFSVECEEELFWGERFHRDAGYVHRLVVSRKHQGLDIGGQMLAWAAGFIRSQGKSWLRLDCMADNPPLNRFYERQGLTFVGRVDVDVWRANLYEKRVNS</sequence>
<keyword evidence="2" id="KW-0012">Acyltransferase</keyword>
<dbReference type="AlphaFoldDB" id="A0A6C0P7V3"/>
<accession>A0A6C0P7V3</accession>
<evidence type="ECO:0000313" key="5">
    <source>
        <dbReference type="Proteomes" id="UP000479114"/>
    </source>
</evidence>
<organism evidence="4 5">
    <name type="scientific">Paenibacillus rhizovicinus</name>
    <dbReference type="NCBI Taxonomy" id="2704463"/>
    <lineage>
        <taxon>Bacteria</taxon>
        <taxon>Bacillati</taxon>
        <taxon>Bacillota</taxon>
        <taxon>Bacilli</taxon>
        <taxon>Bacillales</taxon>
        <taxon>Paenibacillaceae</taxon>
        <taxon>Paenibacillus</taxon>
    </lineage>
</organism>
<dbReference type="PROSITE" id="PS51186">
    <property type="entry name" value="GNAT"/>
    <property type="match status" value="1"/>
</dbReference>
<dbReference type="InterPro" id="IPR000182">
    <property type="entry name" value="GNAT_dom"/>
</dbReference>
<dbReference type="Proteomes" id="UP000479114">
    <property type="component" value="Chromosome"/>
</dbReference>
<proteinExistence type="predicted"/>
<dbReference type="Pfam" id="PF00583">
    <property type="entry name" value="Acetyltransf_1"/>
    <property type="match status" value="1"/>
</dbReference>
<dbReference type="RefSeq" id="WP_162644862.1">
    <property type="nucleotide sequence ID" value="NZ_CP048286.1"/>
</dbReference>
<evidence type="ECO:0000313" key="4">
    <source>
        <dbReference type="EMBL" id="QHW34710.1"/>
    </source>
</evidence>
<dbReference type="InterPro" id="IPR050832">
    <property type="entry name" value="Bact_Acetyltransf"/>
</dbReference>
<dbReference type="SUPFAM" id="SSF55729">
    <property type="entry name" value="Acyl-CoA N-acyltransferases (Nat)"/>
    <property type="match status" value="1"/>
</dbReference>
<dbReference type="GO" id="GO:0016747">
    <property type="term" value="F:acyltransferase activity, transferring groups other than amino-acyl groups"/>
    <property type="evidence" value="ECO:0007669"/>
    <property type="project" value="InterPro"/>
</dbReference>
<dbReference type="PANTHER" id="PTHR43877:SF2">
    <property type="entry name" value="AMINOALKYLPHOSPHONATE N-ACETYLTRANSFERASE-RELATED"/>
    <property type="match status" value="1"/>
</dbReference>
<dbReference type="InterPro" id="IPR016181">
    <property type="entry name" value="Acyl_CoA_acyltransferase"/>
</dbReference>
<evidence type="ECO:0000259" key="3">
    <source>
        <dbReference type="PROSITE" id="PS51186"/>
    </source>
</evidence>
<evidence type="ECO:0000256" key="2">
    <source>
        <dbReference type="ARBA" id="ARBA00023315"/>
    </source>
</evidence>